<keyword evidence="3" id="KW-1185">Reference proteome</keyword>
<feature type="domain" description="DUF6546" evidence="1">
    <location>
        <begin position="253"/>
        <end position="291"/>
    </location>
</feature>
<name>A0AAJ0F5K5_9PEZI</name>
<proteinExistence type="predicted"/>
<gene>
    <name evidence="2" type="ORF">BDP55DRAFT_699931</name>
</gene>
<organism evidence="2 3">
    <name type="scientific">Colletotrichum godetiae</name>
    <dbReference type="NCBI Taxonomy" id="1209918"/>
    <lineage>
        <taxon>Eukaryota</taxon>
        <taxon>Fungi</taxon>
        <taxon>Dikarya</taxon>
        <taxon>Ascomycota</taxon>
        <taxon>Pezizomycotina</taxon>
        <taxon>Sordariomycetes</taxon>
        <taxon>Hypocreomycetidae</taxon>
        <taxon>Glomerellales</taxon>
        <taxon>Glomerellaceae</taxon>
        <taxon>Colletotrichum</taxon>
        <taxon>Colletotrichum acutatum species complex</taxon>
    </lineage>
</organism>
<dbReference type="AlphaFoldDB" id="A0AAJ0F5K5"/>
<dbReference type="Proteomes" id="UP001224890">
    <property type="component" value="Unassembled WGS sequence"/>
</dbReference>
<dbReference type="EMBL" id="JAHMHR010000001">
    <property type="protein sequence ID" value="KAK1701553.1"/>
    <property type="molecule type" value="Genomic_DNA"/>
</dbReference>
<accession>A0AAJ0F5K5</accession>
<dbReference type="InterPro" id="IPR046676">
    <property type="entry name" value="DUF6546"/>
</dbReference>
<evidence type="ECO:0000313" key="3">
    <source>
        <dbReference type="Proteomes" id="UP001224890"/>
    </source>
</evidence>
<evidence type="ECO:0000259" key="1">
    <source>
        <dbReference type="Pfam" id="PF20183"/>
    </source>
</evidence>
<evidence type="ECO:0000313" key="2">
    <source>
        <dbReference type="EMBL" id="KAK1701553.1"/>
    </source>
</evidence>
<comment type="caution">
    <text evidence="2">The sequence shown here is derived from an EMBL/GenBank/DDBJ whole genome shotgun (WGS) entry which is preliminary data.</text>
</comment>
<sequence>MSSTSHGKKQRDLRWDGLPREIRLLITQHLIQEGSPLAPFATTDAITAPNFRAMIQRTRGLFGYIWFCLELDEYDCTACAPPLGASTSDDFTEGCEISVTDKCPITASFQYLFSVLGEWEPRGDLTLDISLYSPSDSEHWFPCLTFVPPPPPPPHPPNVPIDHAIEKANCSRHLAPPPLALRKLDRPHDSDQEELGWWDQLPLVPAVTTLILRQQSRRRWKPHLFESIQRSNKSLRKLVVSENFIQQYPANIPSYITDASHFFAIRSERAWPKLKSLTLTAKIRTPDKVDSTGIRALGSTALFRYQVFRNKGEAVLTWREARWSWPWNQLLNVVVKWLDGAINRSHGDTIQHLELSSQVIRPVSLQHIQVEQNALEGVAIFES</sequence>
<protein>
    <recommendedName>
        <fullName evidence="1">DUF6546 domain-containing protein</fullName>
    </recommendedName>
</protein>
<dbReference type="GeneID" id="85462430"/>
<dbReference type="RefSeq" id="XP_060437308.1">
    <property type="nucleotide sequence ID" value="XM_060577904.1"/>
</dbReference>
<dbReference type="Pfam" id="PF20183">
    <property type="entry name" value="DUF6546"/>
    <property type="match status" value="1"/>
</dbReference>
<reference evidence="2" key="1">
    <citation type="submission" date="2021-06" db="EMBL/GenBank/DDBJ databases">
        <title>Comparative genomics, transcriptomics and evolutionary studies reveal genomic signatures of adaptation to plant cell wall in hemibiotrophic fungi.</title>
        <authorList>
            <consortium name="DOE Joint Genome Institute"/>
            <person name="Baroncelli R."/>
            <person name="Diaz J.F."/>
            <person name="Benocci T."/>
            <person name="Peng M."/>
            <person name="Battaglia E."/>
            <person name="Haridas S."/>
            <person name="Andreopoulos W."/>
            <person name="Labutti K."/>
            <person name="Pangilinan J."/>
            <person name="Floch G.L."/>
            <person name="Makela M.R."/>
            <person name="Henrissat B."/>
            <person name="Grigoriev I.V."/>
            <person name="Crouch J.A."/>
            <person name="De Vries R.P."/>
            <person name="Sukno S.A."/>
            <person name="Thon M.R."/>
        </authorList>
    </citation>
    <scope>NUCLEOTIDE SEQUENCE</scope>
    <source>
        <strain evidence="2">CBS 193.32</strain>
    </source>
</reference>